<comment type="caution">
    <text evidence="3">The sequence shown here is derived from an EMBL/GenBank/DDBJ whole genome shotgun (WGS) entry which is preliminary data.</text>
</comment>
<gene>
    <name evidence="3" type="ORF">PTI45_04526</name>
</gene>
<reference evidence="3 4" key="1">
    <citation type="submission" date="2016-08" db="EMBL/GenBank/DDBJ databases">
        <title>Genome sequencing of Paenibacillus sp. TI45-13ar, isolated from Korean traditional nuruk.</title>
        <authorList>
            <person name="Kim S.-J."/>
        </authorList>
    </citation>
    <scope>NUCLEOTIDE SEQUENCE [LARGE SCALE GENOMIC DNA]</scope>
    <source>
        <strain evidence="3 4">TI45-13ar</strain>
    </source>
</reference>
<dbReference type="STRING" id="1886670.PTI45_04526"/>
<dbReference type="PATRIC" id="fig|1886670.3.peg.4548"/>
<evidence type="ECO:0000256" key="2">
    <source>
        <dbReference type="SAM" id="Phobius"/>
    </source>
</evidence>
<evidence type="ECO:0000256" key="1">
    <source>
        <dbReference type="SAM" id="MobiDB-lite"/>
    </source>
</evidence>
<accession>A0A1E3KWZ6</accession>
<organism evidence="3 4">
    <name type="scientific">Paenibacillus nuruki</name>
    <dbReference type="NCBI Taxonomy" id="1886670"/>
    <lineage>
        <taxon>Bacteria</taxon>
        <taxon>Bacillati</taxon>
        <taxon>Bacillota</taxon>
        <taxon>Bacilli</taxon>
        <taxon>Bacillales</taxon>
        <taxon>Paenibacillaceae</taxon>
        <taxon>Paenibacillus</taxon>
    </lineage>
</organism>
<keyword evidence="2" id="KW-0472">Membrane</keyword>
<proteinExistence type="predicted"/>
<dbReference type="EMBL" id="MDER01000096">
    <property type="protein sequence ID" value="ODP26069.1"/>
    <property type="molecule type" value="Genomic_DNA"/>
</dbReference>
<dbReference type="Proteomes" id="UP000094578">
    <property type="component" value="Unassembled WGS sequence"/>
</dbReference>
<keyword evidence="4" id="KW-1185">Reference proteome</keyword>
<evidence type="ECO:0000313" key="3">
    <source>
        <dbReference type="EMBL" id="ODP26069.1"/>
    </source>
</evidence>
<feature type="transmembrane region" description="Helical" evidence="2">
    <location>
        <begin position="6"/>
        <end position="23"/>
    </location>
</feature>
<keyword evidence="2" id="KW-0812">Transmembrane</keyword>
<keyword evidence="2" id="KW-1133">Transmembrane helix</keyword>
<dbReference type="AlphaFoldDB" id="A0A1E3KWZ6"/>
<sequence length="192" mass="21512">MLDFLMGNLYFVAIIAFAIFSFVKTRSAKKKSGGQPSGMPTFGGNGDHKKRWFNEPERTSAEPGPLDDAQRRYHEAQQRYDESDTSENAPGYEDSATRSASSMQEPQIPKPVTANRSEVEKRLDAMHKDIQARSMHLNAGSRVVIEELDSASTSKNAIGSDELRKGVIWAEILGEPRAKRPYNHHKYAVDKK</sequence>
<protein>
    <submittedName>
        <fullName evidence="3">Uncharacterized protein</fullName>
    </submittedName>
</protein>
<name>A0A1E3KWZ6_9BACL</name>
<evidence type="ECO:0000313" key="4">
    <source>
        <dbReference type="Proteomes" id="UP000094578"/>
    </source>
</evidence>
<feature type="compositionally biased region" description="Basic and acidic residues" evidence="1">
    <location>
        <begin position="68"/>
        <end position="82"/>
    </location>
</feature>
<feature type="region of interest" description="Disordered" evidence="1">
    <location>
        <begin position="29"/>
        <end position="114"/>
    </location>
</feature>